<protein>
    <submittedName>
        <fullName evidence="1">Uncharacterized protein</fullName>
    </submittedName>
</protein>
<gene>
    <name evidence="1" type="ORF">N7449_002398</name>
</gene>
<comment type="caution">
    <text evidence="1">The sequence shown here is derived from an EMBL/GenBank/DDBJ whole genome shotgun (WGS) entry which is preliminary data.</text>
</comment>
<sequence length="86" mass="9468">MGSIVSVCPLRLRGRRLPASDDPTPNPEQVVALARPIESNVTSLIRNVDDVFNVEVFAHTKSPQGVIQHLVKPRNGIPQHVSFYQG</sequence>
<accession>A0A9W9MUY7</accession>
<dbReference type="Proteomes" id="UP001150942">
    <property type="component" value="Unassembled WGS sequence"/>
</dbReference>
<dbReference type="AlphaFoldDB" id="A0A9W9MUY7"/>
<name>A0A9W9MUY7_9EURO</name>
<keyword evidence="2" id="KW-1185">Reference proteome</keyword>
<evidence type="ECO:0000313" key="2">
    <source>
        <dbReference type="Proteomes" id="UP001150942"/>
    </source>
</evidence>
<evidence type="ECO:0000313" key="1">
    <source>
        <dbReference type="EMBL" id="KAJ5208019.1"/>
    </source>
</evidence>
<organism evidence="1 2">
    <name type="scientific">Penicillium cf. viridicatum</name>
    <dbReference type="NCBI Taxonomy" id="2972119"/>
    <lineage>
        <taxon>Eukaryota</taxon>
        <taxon>Fungi</taxon>
        <taxon>Dikarya</taxon>
        <taxon>Ascomycota</taxon>
        <taxon>Pezizomycotina</taxon>
        <taxon>Eurotiomycetes</taxon>
        <taxon>Eurotiomycetidae</taxon>
        <taxon>Eurotiales</taxon>
        <taxon>Aspergillaceae</taxon>
        <taxon>Penicillium</taxon>
    </lineage>
</organism>
<reference evidence="1" key="1">
    <citation type="submission" date="2022-11" db="EMBL/GenBank/DDBJ databases">
        <authorList>
            <person name="Petersen C."/>
        </authorList>
    </citation>
    <scope>NUCLEOTIDE SEQUENCE</scope>
    <source>
        <strain evidence="1">IBT 20477</strain>
    </source>
</reference>
<reference evidence="1" key="2">
    <citation type="journal article" date="2023" name="IMA Fungus">
        <title>Comparative genomic study of the Penicillium genus elucidates a diverse pangenome and 15 lateral gene transfer events.</title>
        <authorList>
            <person name="Petersen C."/>
            <person name="Sorensen T."/>
            <person name="Nielsen M.R."/>
            <person name="Sondergaard T.E."/>
            <person name="Sorensen J.L."/>
            <person name="Fitzpatrick D.A."/>
            <person name="Frisvad J.C."/>
            <person name="Nielsen K.L."/>
        </authorList>
    </citation>
    <scope>NUCLEOTIDE SEQUENCE</scope>
    <source>
        <strain evidence="1">IBT 20477</strain>
    </source>
</reference>
<dbReference type="EMBL" id="JAPQKQ010000002">
    <property type="protein sequence ID" value="KAJ5208019.1"/>
    <property type="molecule type" value="Genomic_DNA"/>
</dbReference>
<proteinExistence type="predicted"/>